<evidence type="ECO:0000256" key="8">
    <source>
        <dbReference type="PROSITE-ProRule" id="PRU00175"/>
    </source>
</evidence>
<comment type="caution">
    <text evidence="11">The sequence shown here is derived from an EMBL/GenBank/DDBJ whole genome shotgun (WGS) entry which is preliminary data.</text>
</comment>
<evidence type="ECO:0000256" key="9">
    <source>
        <dbReference type="SAM" id="MobiDB-lite"/>
    </source>
</evidence>
<dbReference type="InterPro" id="IPR001841">
    <property type="entry name" value="Znf_RING"/>
</dbReference>
<organism evidence="11 12">
    <name type="scientific">Pisum sativum</name>
    <name type="common">Garden pea</name>
    <name type="synonym">Lathyrus oleraceus</name>
    <dbReference type="NCBI Taxonomy" id="3888"/>
    <lineage>
        <taxon>Eukaryota</taxon>
        <taxon>Viridiplantae</taxon>
        <taxon>Streptophyta</taxon>
        <taxon>Embryophyta</taxon>
        <taxon>Tracheophyta</taxon>
        <taxon>Spermatophyta</taxon>
        <taxon>Magnoliopsida</taxon>
        <taxon>eudicotyledons</taxon>
        <taxon>Gunneridae</taxon>
        <taxon>Pentapetalae</taxon>
        <taxon>rosids</taxon>
        <taxon>fabids</taxon>
        <taxon>Fabales</taxon>
        <taxon>Fabaceae</taxon>
        <taxon>Papilionoideae</taxon>
        <taxon>50 kb inversion clade</taxon>
        <taxon>NPAAA clade</taxon>
        <taxon>Hologalegina</taxon>
        <taxon>IRL clade</taxon>
        <taxon>Fabeae</taxon>
        <taxon>Lathyrus</taxon>
    </lineage>
</organism>
<keyword evidence="4" id="KW-0479">Metal-binding</keyword>
<keyword evidence="3" id="KW-0808">Transferase</keyword>
<dbReference type="SUPFAM" id="SSF57850">
    <property type="entry name" value="RING/U-box"/>
    <property type="match status" value="1"/>
</dbReference>
<dbReference type="Proteomes" id="UP001058974">
    <property type="component" value="Chromosome 2"/>
</dbReference>
<evidence type="ECO:0000256" key="7">
    <source>
        <dbReference type="ARBA" id="ARBA00022833"/>
    </source>
</evidence>
<dbReference type="GO" id="GO:0008270">
    <property type="term" value="F:zinc ion binding"/>
    <property type="evidence" value="ECO:0007669"/>
    <property type="project" value="UniProtKB-KW"/>
</dbReference>
<keyword evidence="5 8" id="KW-0863">Zinc-finger</keyword>
<sequence>MNTEGGSEGGNNNFTTIHDEPLTTNSNEPRWLQYLTNRLRWREAIYNNVGHEIFENPANKQSCCICLGKYKIGEDIGKLNCGHRFHWYCILKWLIVRNVCPLCNRRGLYFE</sequence>
<dbReference type="EMBL" id="JAMSHJ010000002">
    <property type="protein sequence ID" value="KAI5435398.1"/>
    <property type="molecule type" value="Genomic_DNA"/>
</dbReference>
<keyword evidence="12" id="KW-1185">Reference proteome</keyword>
<evidence type="ECO:0000259" key="10">
    <source>
        <dbReference type="PROSITE" id="PS50089"/>
    </source>
</evidence>
<dbReference type="Gramene" id="Psat02G0199800-T1">
    <property type="protein sequence ID" value="KAI5435398.1"/>
    <property type="gene ID" value="KIW84_021998"/>
</dbReference>
<evidence type="ECO:0000256" key="5">
    <source>
        <dbReference type="ARBA" id="ARBA00022771"/>
    </source>
</evidence>
<dbReference type="OrthoDB" id="1411524at2759"/>
<evidence type="ECO:0000313" key="12">
    <source>
        <dbReference type="Proteomes" id="UP001058974"/>
    </source>
</evidence>
<dbReference type="PANTHER" id="PTHR22937:SF224">
    <property type="entry name" value="E3 UBIQUITIN-PROTEIN LIGASE MBR1-RELATED"/>
    <property type="match status" value="1"/>
</dbReference>
<accession>A0A9D5B634</accession>
<feature type="domain" description="RING-type" evidence="10">
    <location>
        <begin position="63"/>
        <end position="104"/>
    </location>
</feature>
<dbReference type="GO" id="GO:0061630">
    <property type="term" value="F:ubiquitin protein ligase activity"/>
    <property type="evidence" value="ECO:0007669"/>
    <property type="project" value="UniProtKB-EC"/>
</dbReference>
<evidence type="ECO:0000256" key="4">
    <source>
        <dbReference type="ARBA" id="ARBA00022723"/>
    </source>
</evidence>
<comment type="catalytic activity">
    <reaction evidence="1">
        <text>S-ubiquitinyl-[E2 ubiquitin-conjugating enzyme]-L-cysteine + [acceptor protein]-L-lysine = [E2 ubiquitin-conjugating enzyme]-L-cysteine + N(6)-ubiquitinyl-[acceptor protein]-L-lysine.</text>
        <dbReference type="EC" id="2.3.2.27"/>
    </reaction>
</comment>
<dbReference type="PANTHER" id="PTHR22937">
    <property type="entry name" value="E3 UBIQUITIN-PROTEIN LIGASE RNF165"/>
    <property type="match status" value="1"/>
</dbReference>
<feature type="region of interest" description="Disordered" evidence="9">
    <location>
        <begin position="1"/>
        <end position="24"/>
    </location>
</feature>
<dbReference type="Gene3D" id="3.30.40.10">
    <property type="entry name" value="Zinc/RING finger domain, C3HC4 (zinc finger)"/>
    <property type="match status" value="1"/>
</dbReference>
<dbReference type="SMART" id="SM00184">
    <property type="entry name" value="RING"/>
    <property type="match status" value="1"/>
</dbReference>
<evidence type="ECO:0000256" key="3">
    <source>
        <dbReference type="ARBA" id="ARBA00022679"/>
    </source>
</evidence>
<dbReference type="EC" id="2.3.2.27" evidence="2"/>
<reference evidence="11 12" key="1">
    <citation type="journal article" date="2022" name="Nat. Genet.">
        <title>Improved pea reference genome and pan-genome highlight genomic features and evolutionary characteristics.</title>
        <authorList>
            <person name="Yang T."/>
            <person name="Liu R."/>
            <person name="Luo Y."/>
            <person name="Hu S."/>
            <person name="Wang D."/>
            <person name="Wang C."/>
            <person name="Pandey M.K."/>
            <person name="Ge S."/>
            <person name="Xu Q."/>
            <person name="Li N."/>
            <person name="Li G."/>
            <person name="Huang Y."/>
            <person name="Saxena R.K."/>
            <person name="Ji Y."/>
            <person name="Li M."/>
            <person name="Yan X."/>
            <person name="He Y."/>
            <person name="Liu Y."/>
            <person name="Wang X."/>
            <person name="Xiang C."/>
            <person name="Varshney R.K."/>
            <person name="Ding H."/>
            <person name="Gao S."/>
            <person name="Zong X."/>
        </authorList>
    </citation>
    <scope>NUCLEOTIDE SEQUENCE [LARGE SCALE GENOMIC DNA]</scope>
    <source>
        <strain evidence="11 12">cv. Zhongwan 6</strain>
    </source>
</reference>
<gene>
    <name evidence="11" type="ORF">KIW84_021998</name>
</gene>
<protein>
    <recommendedName>
        <fullName evidence="2">RING-type E3 ubiquitin transferase</fullName>
        <ecNumber evidence="2">2.3.2.27</ecNumber>
    </recommendedName>
</protein>
<proteinExistence type="predicted"/>
<evidence type="ECO:0000313" key="11">
    <source>
        <dbReference type="EMBL" id="KAI5435398.1"/>
    </source>
</evidence>
<evidence type="ECO:0000256" key="2">
    <source>
        <dbReference type="ARBA" id="ARBA00012483"/>
    </source>
</evidence>
<dbReference type="Gramene" id="PSAT_LOCUS9651_t1">
    <property type="protein sequence ID" value="CAL5189545.1"/>
    <property type="gene ID" value="PSAT_LOCUS9651"/>
</dbReference>
<dbReference type="PROSITE" id="PS50089">
    <property type="entry name" value="ZF_RING_2"/>
    <property type="match status" value="1"/>
</dbReference>
<keyword evidence="6" id="KW-0833">Ubl conjugation pathway</keyword>
<evidence type="ECO:0000256" key="1">
    <source>
        <dbReference type="ARBA" id="ARBA00000900"/>
    </source>
</evidence>
<name>A0A9D5B634_PEA</name>
<keyword evidence="7" id="KW-0862">Zinc</keyword>
<feature type="compositionally biased region" description="Low complexity" evidence="9">
    <location>
        <begin position="1"/>
        <end position="16"/>
    </location>
</feature>
<evidence type="ECO:0000256" key="6">
    <source>
        <dbReference type="ARBA" id="ARBA00022786"/>
    </source>
</evidence>
<dbReference type="InterPro" id="IPR045191">
    <property type="entry name" value="MBR1/2-like"/>
</dbReference>
<dbReference type="AlphaFoldDB" id="A0A9D5B634"/>
<dbReference type="Pfam" id="PF13639">
    <property type="entry name" value="zf-RING_2"/>
    <property type="match status" value="1"/>
</dbReference>
<dbReference type="InterPro" id="IPR013083">
    <property type="entry name" value="Znf_RING/FYVE/PHD"/>
</dbReference>